<dbReference type="VEuPathDB" id="AmoebaDB:EHI5A_003160"/>
<dbReference type="FunFam" id="3.40.50.300:FF:003257">
    <property type="entry name" value="AAA family ATPase, putative"/>
    <property type="match status" value="1"/>
</dbReference>
<dbReference type="AlphaFoldDB" id="A0A5K1V860"/>
<dbReference type="OMA" id="ATKHYDY"/>
<dbReference type="VEuPathDB" id="AmoebaDB:EHI7A_004390"/>
<evidence type="ECO:0000313" key="6">
    <source>
        <dbReference type="Proteomes" id="UP000078387"/>
    </source>
</evidence>
<sequence length="429" mass="49064">MKLMEQTSIYSFIKSKNLKTEFSSTFGTLAERRRPQKIEDVVGQLKVRDDIIHQVTVLGRVDSMIFFGPPGCGKTTFCKLIKRHFEKSFIELDGNSINTNIVKDFKKGIIKKNKETTHSQTIIFIDEIHCISSTVQNFLIDLIKEKTICLIGTTTQVPSFCLSKELLLFMRVIVLERLNEVSVKEIIKRAINAEYSKYIVSDEVIDKIVESSDGDGRMALNNLEKLIQCAELEKVNEVSIKFVHEVIGKRALNYDKRGDEHYNLISAFQKSIRGSDEDASVYWLERMILSGEKLSYITRRMLRIASEDIGMADTSATTVISNVAYAVDVLGYPDCKCCLLEGVLYLARARKSNFLDVLDSLGRSLKKQQYSVPLEVSLMSKHCLFKPKKFSTKDNVLRPKPIMKEKQMIYSRFVRPLDYKNILPTQPQH</sequence>
<evidence type="ECO:0000259" key="4">
    <source>
        <dbReference type="SMART" id="SM00382"/>
    </source>
</evidence>
<dbReference type="GO" id="GO:0008047">
    <property type="term" value="F:enzyme activator activity"/>
    <property type="evidence" value="ECO:0007669"/>
    <property type="project" value="TreeGrafter"/>
</dbReference>
<dbReference type="Pfam" id="PF00004">
    <property type="entry name" value="AAA"/>
    <property type="match status" value="1"/>
</dbReference>
<dbReference type="SUPFAM" id="SSF48019">
    <property type="entry name" value="post-AAA+ oligomerization domain-like"/>
    <property type="match status" value="1"/>
</dbReference>
<dbReference type="SUPFAM" id="SSF52540">
    <property type="entry name" value="P-loop containing nucleoside triphosphate hydrolases"/>
    <property type="match status" value="1"/>
</dbReference>
<dbReference type="CDD" id="cd00009">
    <property type="entry name" value="AAA"/>
    <property type="match status" value="1"/>
</dbReference>
<dbReference type="GO" id="GO:0016887">
    <property type="term" value="F:ATP hydrolysis activity"/>
    <property type="evidence" value="ECO:0007669"/>
    <property type="project" value="InterPro"/>
</dbReference>
<feature type="domain" description="AAA+ ATPase" evidence="4">
    <location>
        <begin position="60"/>
        <end position="179"/>
    </location>
</feature>
<evidence type="ECO:0000256" key="1">
    <source>
        <dbReference type="ARBA" id="ARBA00008959"/>
    </source>
</evidence>
<evidence type="ECO:0000313" key="5">
    <source>
        <dbReference type="EMBL" id="GAT92797.1"/>
    </source>
</evidence>
<dbReference type="FunFam" id="1.20.272.10:FF:000001">
    <property type="entry name" value="Putative AAA family ATPase"/>
    <property type="match status" value="1"/>
</dbReference>
<dbReference type="EMBL" id="BDEQ01000001">
    <property type="protein sequence ID" value="GAT92797.1"/>
    <property type="molecule type" value="Genomic_DNA"/>
</dbReference>
<organism evidence="5 6">
    <name type="scientific">Entamoeba histolytica</name>
    <dbReference type="NCBI Taxonomy" id="5759"/>
    <lineage>
        <taxon>Eukaryota</taxon>
        <taxon>Amoebozoa</taxon>
        <taxon>Evosea</taxon>
        <taxon>Archamoebae</taxon>
        <taxon>Mastigamoebida</taxon>
        <taxon>Entamoebidae</taxon>
        <taxon>Entamoeba</taxon>
    </lineage>
</organism>
<dbReference type="Pfam" id="PF16193">
    <property type="entry name" value="AAA_assoc_2"/>
    <property type="match status" value="1"/>
</dbReference>
<dbReference type="PANTHER" id="PTHR13779:SF7">
    <property type="entry name" value="ATPASE WRNIP1"/>
    <property type="match status" value="1"/>
</dbReference>
<dbReference type="Proteomes" id="UP000078387">
    <property type="component" value="Unassembled WGS sequence"/>
</dbReference>
<dbReference type="Gene3D" id="3.40.50.300">
    <property type="entry name" value="P-loop containing nucleotide triphosphate hydrolases"/>
    <property type="match status" value="1"/>
</dbReference>
<dbReference type="InterPro" id="IPR051314">
    <property type="entry name" value="AAA_ATPase_RarA/MGS1/WRNIP1"/>
</dbReference>
<dbReference type="CDD" id="cd18139">
    <property type="entry name" value="HLD_clamp_RarA"/>
    <property type="match status" value="1"/>
</dbReference>
<reference evidence="5 6" key="1">
    <citation type="submission" date="2016-05" db="EMBL/GenBank/DDBJ databases">
        <title>First whole genome sequencing of Entamoeba histolytica HM1:IMSS-clone-6.</title>
        <authorList>
            <person name="Mukherjee Avik.K."/>
            <person name="Izumyama S."/>
            <person name="Nakada-Tsukui K."/>
            <person name="Nozaki T."/>
        </authorList>
    </citation>
    <scope>NUCLEOTIDE SEQUENCE [LARGE SCALE GENOMIC DNA]</scope>
    <source>
        <strain evidence="5 6">HM1:IMSS clone 6</strain>
    </source>
</reference>
<dbReference type="PANTHER" id="PTHR13779">
    <property type="entry name" value="WERNER HELICASE-INTERACTING PROTEIN 1 FAMILY MEMBER"/>
    <property type="match status" value="1"/>
</dbReference>
<dbReference type="Pfam" id="PF12002">
    <property type="entry name" value="MgsA_C"/>
    <property type="match status" value="1"/>
</dbReference>
<evidence type="ECO:0000256" key="2">
    <source>
        <dbReference type="ARBA" id="ARBA00022741"/>
    </source>
</evidence>
<dbReference type="VEuPathDB" id="AmoebaDB:KM1_015420"/>
<dbReference type="InterPro" id="IPR008921">
    <property type="entry name" value="DNA_pol3_clamp-load_cplx_C"/>
</dbReference>
<dbReference type="VEuPathDB" id="AmoebaDB:EHI_187240"/>
<keyword evidence="2" id="KW-0547">Nucleotide-binding</keyword>
<dbReference type="SMART" id="SM00382">
    <property type="entry name" value="AAA"/>
    <property type="match status" value="1"/>
</dbReference>
<dbReference type="InterPro" id="IPR032423">
    <property type="entry name" value="AAA_assoc_2"/>
</dbReference>
<dbReference type="InterPro" id="IPR027417">
    <property type="entry name" value="P-loop_NTPase"/>
</dbReference>
<dbReference type="GO" id="GO:0003677">
    <property type="term" value="F:DNA binding"/>
    <property type="evidence" value="ECO:0007669"/>
    <property type="project" value="InterPro"/>
</dbReference>
<dbReference type="InterPro" id="IPR003593">
    <property type="entry name" value="AAA+_ATPase"/>
</dbReference>
<accession>A0A5K1V860</accession>
<evidence type="ECO:0000256" key="3">
    <source>
        <dbReference type="ARBA" id="ARBA00022840"/>
    </source>
</evidence>
<proteinExistence type="inferred from homology"/>
<dbReference type="VEuPathDB" id="AmoebaDB:EHI8A_002630"/>
<gene>
    <name evidence="5" type="ORF">CL6EHI_187240</name>
</gene>
<dbReference type="GO" id="GO:0000731">
    <property type="term" value="P:DNA synthesis involved in DNA repair"/>
    <property type="evidence" value="ECO:0007669"/>
    <property type="project" value="TreeGrafter"/>
</dbReference>
<dbReference type="GO" id="GO:0006261">
    <property type="term" value="P:DNA-templated DNA replication"/>
    <property type="evidence" value="ECO:0007669"/>
    <property type="project" value="TreeGrafter"/>
</dbReference>
<dbReference type="InterPro" id="IPR021886">
    <property type="entry name" value="MgsA_C"/>
</dbReference>
<dbReference type="Gene3D" id="1.20.272.10">
    <property type="match status" value="1"/>
</dbReference>
<dbReference type="GO" id="GO:0017116">
    <property type="term" value="F:single-stranded DNA helicase activity"/>
    <property type="evidence" value="ECO:0007669"/>
    <property type="project" value="TreeGrafter"/>
</dbReference>
<keyword evidence="3" id="KW-0067">ATP-binding</keyword>
<dbReference type="InterPro" id="IPR003959">
    <property type="entry name" value="ATPase_AAA_core"/>
</dbReference>
<dbReference type="GO" id="GO:0005634">
    <property type="term" value="C:nucleus"/>
    <property type="evidence" value="ECO:0007669"/>
    <property type="project" value="TreeGrafter"/>
</dbReference>
<comment type="caution">
    <text evidence="5">The sequence shown here is derived from an EMBL/GenBank/DDBJ whole genome shotgun (WGS) entry which is preliminary data.</text>
</comment>
<dbReference type="Gene3D" id="1.10.8.60">
    <property type="match status" value="1"/>
</dbReference>
<protein>
    <submittedName>
        <fullName evidence="5">AAA family ATPase putative</fullName>
    </submittedName>
</protein>
<name>A0A5K1V860_ENTHI</name>
<dbReference type="GO" id="GO:0005524">
    <property type="term" value="F:ATP binding"/>
    <property type="evidence" value="ECO:0007669"/>
    <property type="project" value="UniProtKB-KW"/>
</dbReference>
<comment type="similarity">
    <text evidence="1">Belongs to the AAA ATPase family. RarA/MGS1/WRNIP1 subfamily.</text>
</comment>